<comment type="caution">
    <text evidence="2">The sequence shown here is derived from an EMBL/GenBank/DDBJ whole genome shotgun (WGS) entry which is preliminary data.</text>
</comment>
<proteinExistence type="predicted"/>
<feature type="chain" id="PRO_5046912704" description="Lipoprotein" evidence="1">
    <location>
        <begin position="34"/>
        <end position="164"/>
    </location>
</feature>
<keyword evidence="3" id="KW-1185">Reference proteome</keyword>
<gene>
    <name evidence="2" type="ORF">ACFSYJ_29570</name>
</gene>
<dbReference type="Proteomes" id="UP001597419">
    <property type="component" value="Unassembled WGS sequence"/>
</dbReference>
<reference evidence="3" key="1">
    <citation type="journal article" date="2019" name="Int. J. Syst. Evol. Microbiol.">
        <title>The Global Catalogue of Microorganisms (GCM) 10K type strain sequencing project: providing services to taxonomists for standard genome sequencing and annotation.</title>
        <authorList>
            <consortium name="The Broad Institute Genomics Platform"/>
            <consortium name="The Broad Institute Genome Sequencing Center for Infectious Disease"/>
            <person name="Wu L."/>
            <person name="Ma J."/>
        </authorList>
    </citation>
    <scope>NUCLEOTIDE SEQUENCE [LARGE SCALE GENOMIC DNA]</scope>
    <source>
        <strain evidence="3">CGMCC 4.7643</strain>
    </source>
</reference>
<keyword evidence="1" id="KW-0732">Signal</keyword>
<organism evidence="2 3">
    <name type="scientific">Amycolatopsis samaneae</name>
    <dbReference type="NCBI Taxonomy" id="664691"/>
    <lineage>
        <taxon>Bacteria</taxon>
        <taxon>Bacillati</taxon>
        <taxon>Actinomycetota</taxon>
        <taxon>Actinomycetes</taxon>
        <taxon>Pseudonocardiales</taxon>
        <taxon>Pseudonocardiaceae</taxon>
        <taxon>Amycolatopsis</taxon>
    </lineage>
</organism>
<evidence type="ECO:0000313" key="2">
    <source>
        <dbReference type="EMBL" id="MFD2462793.1"/>
    </source>
</evidence>
<sequence>MKMSQSVRPFRRIPVLLGATLAMTGLAAGTASAAGPGAANHLQSPASTHGARVAGVTATTCTASVGAPVRAGASDVALDYRVNCDQEVVSIGGFVAIFRGAEQVPLGGTTDPFVILGLGGGNQIKRRCASGILYGKMDVVVNFKTGEPKQISRTFFGPASRITC</sequence>
<evidence type="ECO:0008006" key="4">
    <source>
        <dbReference type="Google" id="ProtNLM"/>
    </source>
</evidence>
<feature type="signal peptide" evidence="1">
    <location>
        <begin position="1"/>
        <end position="33"/>
    </location>
</feature>
<protein>
    <recommendedName>
        <fullName evidence="4">Lipoprotein</fullName>
    </recommendedName>
</protein>
<dbReference type="EMBL" id="JBHUKU010000020">
    <property type="protein sequence ID" value="MFD2462793.1"/>
    <property type="molecule type" value="Genomic_DNA"/>
</dbReference>
<dbReference type="RefSeq" id="WP_345393306.1">
    <property type="nucleotide sequence ID" value="NZ_BAABHG010000005.1"/>
</dbReference>
<name>A0ABW5GPJ3_9PSEU</name>
<accession>A0ABW5GPJ3</accession>
<evidence type="ECO:0000256" key="1">
    <source>
        <dbReference type="SAM" id="SignalP"/>
    </source>
</evidence>
<evidence type="ECO:0000313" key="3">
    <source>
        <dbReference type="Proteomes" id="UP001597419"/>
    </source>
</evidence>